<dbReference type="GO" id="GO:0051537">
    <property type="term" value="F:2 iron, 2 sulfur cluster binding"/>
    <property type="evidence" value="ECO:0007669"/>
    <property type="project" value="UniProtKB-KW"/>
</dbReference>
<keyword evidence="11" id="KW-0411">Iron-sulfur</keyword>
<evidence type="ECO:0000256" key="1">
    <source>
        <dbReference type="ARBA" id="ARBA00001974"/>
    </source>
</evidence>
<dbReference type="EMBL" id="JAHXDN010000005">
    <property type="protein sequence ID" value="MBW4709768.1"/>
    <property type="molecule type" value="Genomic_DNA"/>
</dbReference>
<keyword evidence="7" id="KW-0274">FAD</keyword>
<evidence type="ECO:0000256" key="2">
    <source>
        <dbReference type="ARBA" id="ARBA00004141"/>
    </source>
</evidence>
<keyword evidence="6" id="KW-0479">Metal-binding</keyword>
<dbReference type="GO" id="GO:0016020">
    <property type="term" value="C:membrane"/>
    <property type="evidence" value="ECO:0007669"/>
    <property type="project" value="UniProtKB-SubCell"/>
</dbReference>
<evidence type="ECO:0000256" key="13">
    <source>
        <dbReference type="SAM" id="Phobius"/>
    </source>
</evidence>
<proteinExistence type="predicted"/>
<comment type="cofactor">
    <cofactor evidence="1">
        <name>FAD</name>
        <dbReference type="ChEBI" id="CHEBI:57692"/>
    </cofactor>
</comment>
<dbReference type="Proteomes" id="UP001138661">
    <property type="component" value="Unassembled WGS sequence"/>
</dbReference>
<feature type="transmembrane region" description="Helical" evidence="13">
    <location>
        <begin position="112"/>
        <end position="133"/>
    </location>
</feature>
<evidence type="ECO:0000256" key="6">
    <source>
        <dbReference type="ARBA" id="ARBA00022723"/>
    </source>
</evidence>
<dbReference type="CDD" id="cd06198">
    <property type="entry name" value="FNR_like_3"/>
    <property type="match status" value="1"/>
</dbReference>
<name>A0A9X1K3P5_9RHOB</name>
<dbReference type="PROSITE" id="PS51384">
    <property type="entry name" value="FAD_FR"/>
    <property type="match status" value="1"/>
</dbReference>
<dbReference type="AlphaFoldDB" id="A0A9X1K3P5"/>
<dbReference type="InterPro" id="IPR013130">
    <property type="entry name" value="Fe3_Rdtase_TM_dom"/>
</dbReference>
<organism evidence="15 16">
    <name type="scientific">Roseobacter insulae</name>
    <dbReference type="NCBI Taxonomy" id="2859783"/>
    <lineage>
        <taxon>Bacteria</taxon>
        <taxon>Pseudomonadati</taxon>
        <taxon>Pseudomonadota</taxon>
        <taxon>Alphaproteobacteria</taxon>
        <taxon>Rhodobacterales</taxon>
        <taxon>Roseobacteraceae</taxon>
        <taxon>Roseobacter</taxon>
    </lineage>
</organism>
<evidence type="ECO:0000313" key="16">
    <source>
        <dbReference type="Proteomes" id="UP001138661"/>
    </source>
</evidence>
<keyword evidence="16" id="KW-1185">Reference proteome</keyword>
<keyword evidence="12 13" id="KW-0472">Membrane</keyword>
<evidence type="ECO:0000256" key="9">
    <source>
        <dbReference type="ARBA" id="ARBA00023002"/>
    </source>
</evidence>
<gene>
    <name evidence="15" type="ORF">KX928_18425</name>
</gene>
<keyword evidence="3" id="KW-0285">Flavoprotein</keyword>
<comment type="subcellular location">
    <subcellularLocation>
        <location evidence="2">Membrane</location>
        <topology evidence="2">Multi-pass membrane protein</topology>
    </subcellularLocation>
</comment>
<evidence type="ECO:0000259" key="14">
    <source>
        <dbReference type="PROSITE" id="PS51384"/>
    </source>
</evidence>
<dbReference type="Pfam" id="PF00175">
    <property type="entry name" value="NAD_binding_1"/>
    <property type="match status" value="1"/>
</dbReference>
<dbReference type="GO" id="GO:0016491">
    <property type="term" value="F:oxidoreductase activity"/>
    <property type="evidence" value="ECO:0007669"/>
    <property type="project" value="UniProtKB-KW"/>
</dbReference>
<dbReference type="GO" id="GO:0046872">
    <property type="term" value="F:metal ion binding"/>
    <property type="evidence" value="ECO:0007669"/>
    <property type="project" value="UniProtKB-KW"/>
</dbReference>
<dbReference type="InterPro" id="IPR050415">
    <property type="entry name" value="MRET"/>
</dbReference>
<sequence length="441" mass="47865">MNPFGLFLIAATALFPAYQLFALPDIADKVALFSQYLGLAALILMAWGQILATRLRGIETVFGGLDRVYVLHKWAGIVAMAAVLMHDTIDAEMRGLGRETALNELAETLGEVSLYGLLVLVVISVATFIPYHLWKWTHKAMGALFVAATFHFFFIMKPFAMTDPAGIYTGFFCLAGIAAYLWTMVPERLRPSHAYRIAMPEQTGGALALTMTPEGAGLRRPLPGQFGILSFSGAGTGEPHPFTFSGIAPDGTLRVTIKALGDFTTSLRGSLEVGQALHIQGPFGRFRLSGKGREVWIAGGIGITPFLAWAEALGDNAGTVDLFYCVSSRNAAPHLAEITELAKAKQNLRLHVIASAQGARLTAEGVADVVGGDLSKARVSFCGPLALRAALQTGLRRYGVTPRRFHYEEFEFRTGVGLKQLAQWIVNRTWRETQPSKSYQG</sequence>
<keyword evidence="9" id="KW-0560">Oxidoreductase</keyword>
<feature type="domain" description="FAD-binding FR-type" evidence="14">
    <location>
        <begin position="184"/>
        <end position="289"/>
    </location>
</feature>
<accession>A0A9X1K3P5</accession>
<evidence type="ECO:0000256" key="10">
    <source>
        <dbReference type="ARBA" id="ARBA00023004"/>
    </source>
</evidence>
<keyword evidence="5" id="KW-0001">2Fe-2S</keyword>
<evidence type="ECO:0000256" key="5">
    <source>
        <dbReference type="ARBA" id="ARBA00022714"/>
    </source>
</evidence>
<evidence type="ECO:0000313" key="15">
    <source>
        <dbReference type="EMBL" id="MBW4709768.1"/>
    </source>
</evidence>
<dbReference type="RefSeq" id="WP_219505633.1">
    <property type="nucleotide sequence ID" value="NZ_JAHXDN010000005.1"/>
</dbReference>
<dbReference type="GO" id="GO:0050660">
    <property type="term" value="F:flavin adenine dinucleotide binding"/>
    <property type="evidence" value="ECO:0007669"/>
    <property type="project" value="TreeGrafter"/>
</dbReference>
<evidence type="ECO:0000256" key="3">
    <source>
        <dbReference type="ARBA" id="ARBA00022630"/>
    </source>
</evidence>
<protein>
    <submittedName>
        <fullName evidence="15">Ferredoxin reductase family protein</fullName>
    </submittedName>
</protein>
<keyword evidence="4 13" id="KW-0812">Transmembrane</keyword>
<keyword evidence="10" id="KW-0408">Iron</keyword>
<evidence type="ECO:0000256" key="7">
    <source>
        <dbReference type="ARBA" id="ARBA00022827"/>
    </source>
</evidence>
<dbReference type="Pfam" id="PF01794">
    <property type="entry name" value="Ferric_reduct"/>
    <property type="match status" value="1"/>
</dbReference>
<dbReference type="InterPro" id="IPR001433">
    <property type="entry name" value="OxRdtase_FAD/NAD-bd"/>
</dbReference>
<evidence type="ECO:0000256" key="11">
    <source>
        <dbReference type="ARBA" id="ARBA00023014"/>
    </source>
</evidence>
<comment type="caution">
    <text evidence="15">The sequence shown here is derived from an EMBL/GenBank/DDBJ whole genome shotgun (WGS) entry which is preliminary data.</text>
</comment>
<evidence type="ECO:0000256" key="12">
    <source>
        <dbReference type="ARBA" id="ARBA00023136"/>
    </source>
</evidence>
<feature type="transmembrane region" description="Helical" evidence="13">
    <location>
        <begin position="140"/>
        <end position="159"/>
    </location>
</feature>
<dbReference type="PANTHER" id="PTHR47354">
    <property type="entry name" value="NADH OXIDOREDUCTASE HCR"/>
    <property type="match status" value="1"/>
</dbReference>
<dbReference type="PANTHER" id="PTHR47354:SF8">
    <property type="entry name" value="1,2-PHENYLACETYL-COA EPOXIDASE, SUBUNIT E"/>
    <property type="match status" value="1"/>
</dbReference>
<feature type="transmembrane region" description="Helical" evidence="13">
    <location>
        <begin position="32"/>
        <end position="52"/>
    </location>
</feature>
<evidence type="ECO:0000256" key="4">
    <source>
        <dbReference type="ARBA" id="ARBA00022692"/>
    </source>
</evidence>
<reference evidence="15" key="1">
    <citation type="submission" date="2021-07" db="EMBL/GenBank/DDBJ databases">
        <title>Roseobacter insulae sp. nov., isolated from a tidal flat.</title>
        <authorList>
            <person name="Park S."/>
            <person name="Yoon J.-H."/>
        </authorList>
    </citation>
    <scope>NUCLEOTIDE SEQUENCE</scope>
    <source>
        <strain evidence="15">YSTF-M11</strain>
    </source>
</reference>
<evidence type="ECO:0000256" key="8">
    <source>
        <dbReference type="ARBA" id="ARBA00022989"/>
    </source>
</evidence>
<dbReference type="InterPro" id="IPR017927">
    <property type="entry name" value="FAD-bd_FR_type"/>
</dbReference>
<feature type="transmembrane region" description="Helical" evidence="13">
    <location>
        <begin position="165"/>
        <end position="183"/>
    </location>
</feature>
<keyword evidence="8 13" id="KW-1133">Transmembrane helix</keyword>